<comment type="similarity">
    <text evidence="1">Belongs to the mTERF family.</text>
</comment>
<keyword evidence="2" id="KW-0806">Transcription termination</keyword>
<proteinExistence type="inferred from homology"/>
<gene>
    <name evidence="4" type="ORF">O6P43_007131</name>
</gene>
<sequence>MFALICKRIRIAVPKLREAAGTSTTHLSFLECSDNKTALVIRSFLSSSSLSKSVVEEDEPQNQQEEQSFTGSYLVHACGLSPENATSISKMVHFESPEGPDSVLSLLRDHGFTDAQLSKIVRVQPQLLLADPENTLLPKFKFLYSIGFSNDKLVDLLLSSPFLFAWNLNDQLVPFCNFVRSIVLDDSIVVKTLKRSPRLFLADMEKNIVPNIAFLREIGMPVSFFPLLLGNYPNLVLRNHAKFKKNVEEIIEMGVSPSKTQFIQAMRAFLSLKKSTLENKKETFKKWGWSEDDIRLALQKYPSCFNPSVGKITSILDYIVNKMGWKSAAVAKTPAVLNFSLEKRIIPRCLVIRLLWTKGLINRNTHCSTVIMLSEKYFLSRFVTKYEEDVPNLLDIYSGRMIMPEAKLEV</sequence>
<organism evidence="4 5">
    <name type="scientific">Quillaja saponaria</name>
    <name type="common">Soap bark tree</name>
    <dbReference type="NCBI Taxonomy" id="32244"/>
    <lineage>
        <taxon>Eukaryota</taxon>
        <taxon>Viridiplantae</taxon>
        <taxon>Streptophyta</taxon>
        <taxon>Embryophyta</taxon>
        <taxon>Tracheophyta</taxon>
        <taxon>Spermatophyta</taxon>
        <taxon>Magnoliopsida</taxon>
        <taxon>eudicotyledons</taxon>
        <taxon>Gunneridae</taxon>
        <taxon>Pentapetalae</taxon>
        <taxon>rosids</taxon>
        <taxon>fabids</taxon>
        <taxon>Fabales</taxon>
        <taxon>Quillajaceae</taxon>
        <taxon>Quillaja</taxon>
    </lineage>
</organism>
<dbReference type="KEGG" id="qsa:O6P43_007131"/>
<dbReference type="FunFam" id="1.25.70.10:FF:000001">
    <property type="entry name" value="Mitochondrial transcription termination factor-like"/>
    <property type="match status" value="1"/>
</dbReference>
<dbReference type="PANTHER" id="PTHR13068:SF133">
    <property type="entry name" value="MITOCHONDRIAL TRANSCRIPTION TERMINATION FACTOR FAMILY PROTEIN"/>
    <property type="match status" value="1"/>
</dbReference>
<evidence type="ECO:0000256" key="2">
    <source>
        <dbReference type="ARBA" id="ARBA00022472"/>
    </source>
</evidence>
<keyword evidence="5" id="KW-1185">Reference proteome</keyword>
<dbReference type="InterPro" id="IPR038538">
    <property type="entry name" value="MTERF_sf"/>
</dbReference>
<dbReference type="InterPro" id="IPR003690">
    <property type="entry name" value="MTERF"/>
</dbReference>
<dbReference type="Proteomes" id="UP001163823">
    <property type="component" value="Chromosome 3"/>
</dbReference>
<dbReference type="PANTHER" id="PTHR13068">
    <property type="entry name" value="CGI-12 PROTEIN-RELATED"/>
    <property type="match status" value="1"/>
</dbReference>
<dbReference type="GO" id="GO:0003676">
    <property type="term" value="F:nucleic acid binding"/>
    <property type="evidence" value="ECO:0007669"/>
    <property type="project" value="InterPro"/>
</dbReference>
<keyword evidence="3" id="KW-0809">Transit peptide</keyword>
<dbReference type="EMBL" id="JARAOO010000003">
    <property type="protein sequence ID" value="KAJ7977517.1"/>
    <property type="molecule type" value="Genomic_DNA"/>
</dbReference>
<keyword evidence="2" id="KW-0804">Transcription</keyword>
<evidence type="ECO:0000313" key="4">
    <source>
        <dbReference type="EMBL" id="KAJ7977516.1"/>
    </source>
</evidence>
<name>A0AAD7Q9N6_QUISA</name>
<evidence type="ECO:0000256" key="3">
    <source>
        <dbReference type="ARBA" id="ARBA00022946"/>
    </source>
</evidence>
<evidence type="ECO:0000313" key="5">
    <source>
        <dbReference type="Proteomes" id="UP001163823"/>
    </source>
</evidence>
<dbReference type="SMART" id="SM00733">
    <property type="entry name" value="Mterf"/>
    <property type="match status" value="6"/>
</dbReference>
<dbReference type="EMBL" id="JARAOO010000003">
    <property type="protein sequence ID" value="KAJ7977516.1"/>
    <property type="molecule type" value="Genomic_DNA"/>
</dbReference>
<dbReference type="Gene3D" id="1.25.70.10">
    <property type="entry name" value="Transcription termination factor 3, mitochondrial"/>
    <property type="match status" value="1"/>
</dbReference>
<protein>
    <submittedName>
        <fullName evidence="4">Transcription termination factor like</fullName>
    </submittedName>
</protein>
<comment type="caution">
    <text evidence="4">The sequence shown here is derived from an EMBL/GenBank/DDBJ whole genome shotgun (WGS) entry which is preliminary data.</text>
</comment>
<evidence type="ECO:0000256" key="1">
    <source>
        <dbReference type="ARBA" id="ARBA00007692"/>
    </source>
</evidence>
<dbReference type="Pfam" id="PF02536">
    <property type="entry name" value="mTERF"/>
    <property type="match status" value="2"/>
</dbReference>
<accession>A0AAD7Q9N6</accession>
<keyword evidence="2" id="KW-0805">Transcription regulation</keyword>
<dbReference type="AlphaFoldDB" id="A0AAD7Q9N6"/>
<dbReference type="GO" id="GO:0006353">
    <property type="term" value="P:DNA-templated transcription termination"/>
    <property type="evidence" value="ECO:0007669"/>
    <property type="project" value="UniProtKB-KW"/>
</dbReference>
<reference evidence="4" key="1">
    <citation type="journal article" date="2023" name="Science">
        <title>Elucidation of the pathway for biosynthesis of saponin adjuvants from the soapbark tree.</title>
        <authorList>
            <person name="Reed J."/>
            <person name="Orme A."/>
            <person name="El-Demerdash A."/>
            <person name="Owen C."/>
            <person name="Martin L.B.B."/>
            <person name="Misra R.C."/>
            <person name="Kikuchi S."/>
            <person name="Rejzek M."/>
            <person name="Martin A.C."/>
            <person name="Harkess A."/>
            <person name="Leebens-Mack J."/>
            <person name="Louveau T."/>
            <person name="Stephenson M.J."/>
            <person name="Osbourn A."/>
        </authorList>
    </citation>
    <scope>NUCLEOTIDE SEQUENCE</scope>
    <source>
        <strain evidence="4">S10</strain>
    </source>
</reference>